<dbReference type="InterPro" id="IPR029063">
    <property type="entry name" value="SAM-dependent_MTases_sf"/>
</dbReference>
<dbReference type="Proteomes" id="UP000076580">
    <property type="component" value="Chromosome 03"/>
</dbReference>
<accession>A0A151GAM0</accession>
<name>A0A151GAM0_DRECN</name>
<evidence type="ECO:0000313" key="1">
    <source>
        <dbReference type="EMBL" id="KYK54139.1"/>
    </source>
</evidence>
<dbReference type="RefSeq" id="XP_040653491.1">
    <property type="nucleotide sequence ID" value="XM_040803387.1"/>
</dbReference>
<evidence type="ECO:0000313" key="2">
    <source>
        <dbReference type="Proteomes" id="UP000076580"/>
    </source>
</evidence>
<dbReference type="InParanoid" id="A0A151GAM0"/>
<protein>
    <recommendedName>
        <fullName evidence="3">Methyl transferase</fullName>
    </recommendedName>
</protein>
<dbReference type="SUPFAM" id="SSF53335">
    <property type="entry name" value="S-adenosyl-L-methionine-dependent methyltransferases"/>
    <property type="match status" value="1"/>
</dbReference>
<comment type="caution">
    <text evidence="1">The sequence shown here is derived from an EMBL/GenBank/DDBJ whole genome shotgun (WGS) entry which is preliminary data.</text>
</comment>
<dbReference type="STRING" id="98403.A0A151GAM0"/>
<reference evidence="1 2" key="1">
    <citation type="journal article" date="2016" name="Sci. Rep.">
        <title>Insights into Adaptations to a Near-Obligate Nematode Endoparasitic Lifestyle from the Finished Genome of Drechmeria coniospora.</title>
        <authorList>
            <person name="Zhang L."/>
            <person name="Zhou Z."/>
            <person name="Guo Q."/>
            <person name="Fokkens L."/>
            <person name="Miskei M."/>
            <person name="Pocsi I."/>
            <person name="Zhang W."/>
            <person name="Chen M."/>
            <person name="Wang L."/>
            <person name="Sun Y."/>
            <person name="Donzelli B.G."/>
            <person name="Gibson D.M."/>
            <person name="Nelson D.R."/>
            <person name="Luo J.G."/>
            <person name="Rep M."/>
            <person name="Liu H."/>
            <person name="Yang S."/>
            <person name="Wang J."/>
            <person name="Krasnoff S.B."/>
            <person name="Xu Y."/>
            <person name="Molnar I."/>
            <person name="Lin M."/>
        </authorList>
    </citation>
    <scope>NUCLEOTIDE SEQUENCE [LARGE SCALE GENOMIC DNA]</scope>
    <source>
        <strain evidence="1 2">ARSEF 6962</strain>
    </source>
</reference>
<dbReference type="Pfam" id="PF13489">
    <property type="entry name" value="Methyltransf_23"/>
    <property type="match status" value="1"/>
</dbReference>
<dbReference type="Gene3D" id="3.40.50.150">
    <property type="entry name" value="Vaccinia Virus protein VP39"/>
    <property type="match status" value="1"/>
</dbReference>
<organism evidence="1 2">
    <name type="scientific">Drechmeria coniospora</name>
    <name type="common">Nematophagous fungus</name>
    <name type="synonym">Meria coniospora</name>
    <dbReference type="NCBI Taxonomy" id="98403"/>
    <lineage>
        <taxon>Eukaryota</taxon>
        <taxon>Fungi</taxon>
        <taxon>Dikarya</taxon>
        <taxon>Ascomycota</taxon>
        <taxon>Pezizomycotina</taxon>
        <taxon>Sordariomycetes</taxon>
        <taxon>Hypocreomycetidae</taxon>
        <taxon>Hypocreales</taxon>
        <taxon>Ophiocordycipitaceae</taxon>
        <taxon>Drechmeria</taxon>
    </lineage>
</organism>
<keyword evidence="2" id="KW-1185">Reference proteome</keyword>
<dbReference type="CDD" id="cd02440">
    <property type="entry name" value="AdoMet_MTases"/>
    <property type="match status" value="1"/>
</dbReference>
<dbReference type="EMBL" id="LAYC01000003">
    <property type="protein sequence ID" value="KYK54139.1"/>
    <property type="molecule type" value="Genomic_DNA"/>
</dbReference>
<evidence type="ECO:0008006" key="3">
    <source>
        <dbReference type="Google" id="ProtNLM"/>
    </source>
</evidence>
<dbReference type="AlphaFoldDB" id="A0A151GAM0"/>
<sequence length="371" mass="42805">MPTVDMSQQPLPDAPSQRGPMPVGFWAHGRYYGGWRPRKYLFPIDEEEANRLDLFNQFFLVARKQAIATRRLSFDRPLRVLDLGTGTGIWAITVCDSVGPEGVIPEVMAVDLNRIQPNFIPRGFVPMQFDIEDPCWDPLLMDCDLVHLRMLYGSIQTDLWPETYHKIFQRLTPGTGTLEHVEIDWVPRWEGSGDTPPNSALLDWANQFLAALDLFSRSARVVPQAVRTMIERAGFVDFKEQTIRCYVNPWMADKDDQLTARWFNLSLKHSMESMSLMPMVEKLGMTVEEVKHLCEQAKDECTRLRYHGYCTMYIWTARKPADGPSTRRSEMGHSLQARQMYERTNAGSEGLKDYWHSESDQQHRLKPNCLS</sequence>
<proteinExistence type="predicted"/>
<gene>
    <name evidence="1" type="ORF">DCS_06096</name>
</gene>
<dbReference type="GeneID" id="63718739"/>